<organism evidence="2 3">
    <name type="scientific">Nannocystis punicea</name>
    <dbReference type="NCBI Taxonomy" id="2995304"/>
    <lineage>
        <taxon>Bacteria</taxon>
        <taxon>Pseudomonadati</taxon>
        <taxon>Myxococcota</taxon>
        <taxon>Polyangia</taxon>
        <taxon>Nannocystales</taxon>
        <taxon>Nannocystaceae</taxon>
        <taxon>Nannocystis</taxon>
    </lineage>
</organism>
<accession>A0ABY7H8I4</accession>
<keyword evidence="3" id="KW-1185">Reference proteome</keyword>
<reference evidence="2" key="1">
    <citation type="submission" date="2022-11" db="EMBL/GenBank/DDBJ databases">
        <title>Minimal conservation of predation-associated metabolite biosynthetic gene clusters underscores biosynthetic potential of Myxococcota including descriptions for ten novel species: Archangium lansinium sp. nov., Myxococcus landrumus sp. nov., Nannocystis bai.</title>
        <authorList>
            <person name="Ahearne A."/>
            <person name="Stevens C."/>
            <person name="Dowd S."/>
        </authorList>
    </citation>
    <scope>NUCLEOTIDE SEQUENCE</scope>
    <source>
        <strain evidence="2">Fl3</strain>
    </source>
</reference>
<feature type="chain" id="PRO_5046054874" evidence="1">
    <location>
        <begin position="22"/>
        <end position="428"/>
    </location>
</feature>
<dbReference type="Proteomes" id="UP001164459">
    <property type="component" value="Chromosome"/>
</dbReference>
<keyword evidence="1" id="KW-0732">Signal</keyword>
<sequence>MRPSIKALVGLNFSLAAAAGACDEVAADDVAGWSDAPVSFRDDDCVPPDCIGNSPFVGDYPWSNIRTKENASAPTPVVGVSTWSHWSTGALQRNDDTWMSFNFLVVTPEGRLYAYNSTTLGMEAIDQGKQAFVKLTIVDFSVDPVTVEDIAIWIRHSATSSPTPTFDAWKYAIAARTAPPTSDYPSAGSPPDLPGGLTPSPWSGTYYSICPVSEEESGEALFLEYVELNFEGQAAWLENAYGLGPDDFEIPSTSVIACQGHAFSKPQEFLAVTPNSYVDAGAPGERSYGLANYNALANAYRAFYAGDARTVLGTPVHFKDFAHNPPWFDQTTSAYLPSPPIIGSWQFVLESVYKDFDTNGDPLGANCYYTDANSPNGAHRLYNPPGGNANLPGWSSMTSCGATQGDWDDFGLVGAFVLKHILPGGGSS</sequence>
<dbReference type="RefSeq" id="WP_269037892.1">
    <property type="nucleotide sequence ID" value="NZ_CP114040.1"/>
</dbReference>
<dbReference type="PROSITE" id="PS51257">
    <property type="entry name" value="PROKAR_LIPOPROTEIN"/>
    <property type="match status" value="1"/>
</dbReference>
<gene>
    <name evidence="2" type="ORF">O0S08_05265</name>
</gene>
<dbReference type="EMBL" id="CP114040">
    <property type="protein sequence ID" value="WAS95551.1"/>
    <property type="molecule type" value="Genomic_DNA"/>
</dbReference>
<protein>
    <submittedName>
        <fullName evidence="2">Uncharacterized protein</fullName>
    </submittedName>
</protein>
<evidence type="ECO:0000313" key="3">
    <source>
        <dbReference type="Proteomes" id="UP001164459"/>
    </source>
</evidence>
<name>A0ABY7H8I4_9BACT</name>
<evidence type="ECO:0000256" key="1">
    <source>
        <dbReference type="SAM" id="SignalP"/>
    </source>
</evidence>
<evidence type="ECO:0000313" key="2">
    <source>
        <dbReference type="EMBL" id="WAS95551.1"/>
    </source>
</evidence>
<proteinExistence type="predicted"/>
<feature type="signal peptide" evidence="1">
    <location>
        <begin position="1"/>
        <end position="21"/>
    </location>
</feature>